<sequence length="104" mass="12094">MTDLNNISDKCFSEAIVETIIATLDQKFRIDDPQLMRQFLLRLEASIELHPDNKKLAQILLLLVTKHSVDLVQELQYVKEIAEKTKTFLKRTVLSHIAYLEKNI</sequence>
<dbReference type="AlphaFoldDB" id="A0A9N9AGS8"/>
<protein>
    <submittedName>
        <fullName evidence="1">3308_t:CDS:1</fullName>
    </submittedName>
</protein>
<dbReference type="Proteomes" id="UP000789572">
    <property type="component" value="Unassembled WGS sequence"/>
</dbReference>
<dbReference type="EMBL" id="CAJVPJ010000477">
    <property type="protein sequence ID" value="CAG8528995.1"/>
    <property type="molecule type" value="Genomic_DNA"/>
</dbReference>
<reference evidence="1" key="1">
    <citation type="submission" date="2021-06" db="EMBL/GenBank/DDBJ databases">
        <authorList>
            <person name="Kallberg Y."/>
            <person name="Tangrot J."/>
            <person name="Rosling A."/>
        </authorList>
    </citation>
    <scope>NUCLEOTIDE SEQUENCE</scope>
    <source>
        <strain evidence="1">IA702</strain>
    </source>
</reference>
<evidence type="ECO:0000313" key="1">
    <source>
        <dbReference type="EMBL" id="CAG8528995.1"/>
    </source>
</evidence>
<evidence type="ECO:0000313" key="2">
    <source>
        <dbReference type="Proteomes" id="UP000789572"/>
    </source>
</evidence>
<dbReference type="Gene3D" id="1.25.40.480">
    <property type="match status" value="1"/>
</dbReference>
<comment type="caution">
    <text evidence="1">The sequence shown here is derived from an EMBL/GenBank/DDBJ whole genome shotgun (WGS) entry which is preliminary data.</text>
</comment>
<accession>A0A9N9AGS8</accession>
<organism evidence="1 2">
    <name type="scientific">Paraglomus occultum</name>
    <dbReference type="NCBI Taxonomy" id="144539"/>
    <lineage>
        <taxon>Eukaryota</taxon>
        <taxon>Fungi</taxon>
        <taxon>Fungi incertae sedis</taxon>
        <taxon>Mucoromycota</taxon>
        <taxon>Glomeromycotina</taxon>
        <taxon>Glomeromycetes</taxon>
        <taxon>Paraglomerales</taxon>
        <taxon>Paraglomeraceae</taxon>
        <taxon>Paraglomus</taxon>
    </lineage>
</organism>
<dbReference type="OrthoDB" id="2449818at2759"/>
<proteinExistence type="predicted"/>
<keyword evidence="2" id="KW-1185">Reference proteome</keyword>
<name>A0A9N9AGS8_9GLOM</name>
<gene>
    <name evidence="1" type="ORF">POCULU_LOCUS3962</name>
</gene>